<dbReference type="PANTHER" id="PTHR33877">
    <property type="entry name" value="SLL1193 PROTEIN"/>
    <property type="match status" value="1"/>
</dbReference>
<keyword evidence="2" id="KW-1185">Reference proteome</keyword>
<dbReference type="GO" id="GO:0008270">
    <property type="term" value="F:zinc ion binding"/>
    <property type="evidence" value="ECO:0007669"/>
    <property type="project" value="InterPro"/>
</dbReference>
<dbReference type="EMBL" id="CP013652">
    <property type="protein sequence ID" value="ALS23213.1"/>
    <property type="molecule type" value="Genomic_DNA"/>
</dbReference>
<dbReference type="GO" id="GO:0004519">
    <property type="term" value="F:endonuclease activity"/>
    <property type="evidence" value="ECO:0007669"/>
    <property type="project" value="UniProtKB-KW"/>
</dbReference>
<dbReference type="InterPro" id="IPR003615">
    <property type="entry name" value="HNH_nuc"/>
</dbReference>
<dbReference type="OrthoDB" id="9802901at2"/>
<dbReference type="AlphaFoldDB" id="A0A0U2W723"/>
<evidence type="ECO:0000313" key="2">
    <source>
        <dbReference type="Proteomes" id="UP000061660"/>
    </source>
</evidence>
<dbReference type="CDD" id="cd00085">
    <property type="entry name" value="HNHc"/>
    <property type="match status" value="1"/>
</dbReference>
<dbReference type="RefSeq" id="WP_062409234.1">
    <property type="nucleotide sequence ID" value="NZ_BJCS01000004.1"/>
</dbReference>
<dbReference type="Proteomes" id="UP000061660">
    <property type="component" value="Chromosome"/>
</dbReference>
<keyword evidence="1" id="KW-0378">Hydrolase</keyword>
<dbReference type="Pfam" id="PF01844">
    <property type="entry name" value="HNH"/>
    <property type="match status" value="1"/>
</dbReference>
<reference evidence="2" key="1">
    <citation type="submission" date="2015-12" db="EMBL/GenBank/DDBJ databases">
        <title>Complete genome sequences of two moderately thermophilic Paenibacillus species.</title>
        <authorList>
            <person name="Butler R.III."/>
            <person name="Wang J."/>
            <person name="Stark B.C."/>
            <person name="Pombert J.-F."/>
        </authorList>
    </citation>
    <scope>NUCLEOTIDE SEQUENCE [LARGE SCALE GENOMIC DNA]</scope>
    <source>
        <strain evidence="2">32O-Y</strain>
    </source>
</reference>
<keyword evidence="1" id="KW-0255">Endonuclease</keyword>
<organism evidence="1 2">
    <name type="scientific">Paenibacillus naphthalenovorans</name>
    <dbReference type="NCBI Taxonomy" id="162209"/>
    <lineage>
        <taxon>Bacteria</taxon>
        <taxon>Bacillati</taxon>
        <taxon>Bacillota</taxon>
        <taxon>Bacilli</taxon>
        <taxon>Bacillales</taxon>
        <taxon>Paenibacillaceae</taxon>
        <taxon>Paenibacillus</taxon>
    </lineage>
</organism>
<dbReference type="PANTHER" id="PTHR33877:SF2">
    <property type="entry name" value="OS07G0170200 PROTEIN"/>
    <property type="match status" value="1"/>
</dbReference>
<dbReference type="KEGG" id="pnp:IJ22_28400"/>
<dbReference type="InterPro" id="IPR052892">
    <property type="entry name" value="NA-targeting_endonuclease"/>
</dbReference>
<evidence type="ECO:0000313" key="1">
    <source>
        <dbReference type="EMBL" id="ALS23213.1"/>
    </source>
</evidence>
<keyword evidence="1" id="KW-0540">Nuclease</keyword>
<name>A0A0U2W723_9BACL</name>
<dbReference type="SMART" id="SM00507">
    <property type="entry name" value="HNHc"/>
    <property type="match status" value="1"/>
</dbReference>
<dbReference type="STRING" id="162209.IJ22_28400"/>
<dbReference type="InterPro" id="IPR002711">
    <property type="entry name" value="HNH"/>
</dbReference>
<protein>
    <submittedName>
        <fullName evidence="1">HNH endonuclease</fullName>
    </submittedName>
</protein>
<dbReference type="PATRIC" id="fig|162209.4.peg.3027"/>
<accession>A0A0U2W723</accession>
<sequence length="222" mass="25035">MQPGAHCLLHKPCSRCGQTKYYLQFPTKGSRRSRNGARKNICRKCARKKAKPKLSDIEALGVKEPTHAGAAETMETPARRLAPPAPPPSSKEGAAKLLRRDRQGIIRMRGKSNNGKRWIQDIDWSLAVLLVEQRAAVVLNPYMIRRLYSNDDFRKMILQRDRYTCYYCGEIGDTIDHIVPKSKGGHTTPVNCVCSCYDCNQSKADQDADRFIGGRVSEGRRE</sequence>
<dbReference type="Gene3D" id="1.10.30.50">
    <property type="match status" value="1"/>
</dbReference>
<reference evidence="1 2" key="2">
    <citation type="journal article" date="2016" name="Genome Announc.">
        <title>Complete Genome Sequences of Two Interactive Moderate Thermophiles, Paenibacillus napthalenovorans 32O-Y and Paenibacillus sp. 32O-W.</title>
        <authorList>
            <person name="Butler R.R.III."/>
            <person name="Wang J."/>
            <person name="Stark B.C."/>
            <person name="Pombert J.F."/>
        </authorList>
    </citation>
    <scope>NUCLEOTIDE SEQUENCE [LARGE SCALE GENOMIC DNA]</scope>
    <source>
        <strain evidence="1 2">32O-Y</strain>
    </source>
</reference>
<dbReference type="GO" id="GO:0003676">
    <property type="term" value="F:nucleic acid binding"/>
    <property type="evidence" value="ECO:0007669"/>
    <property type="project" value="InterPro"/>
</dbReference>
<gene>
    <name evidence="1" type="ORF">IJ22_28400</name>
</gene>
<proteinExistence type="predicted"/>